<dbReference type="Gene3D" id="2.10.25.10">
    <property type="entry name" value="Laminin"/>
    <property type="match status" value="1"/>
</dbReference>
<dbReference type="PROSITE" id="PS01186">
    <property type="entry name" value="EGF_2"/>
    <property type="match status" value="1"/>
</dbReference>
<proteinExistence type="predicted"/>
<dbReference type="InterPro" id="IPR000742">
    <property type="entry name" value="EGF"/>
</dbReference>
<evidence type="ECO:0000313" key="4">
    <source>
        <dbReference type="Proteomes" id="UP000828390"/>
    </source>
</evidence>
<comment type="caution">
    <text evidence="1">Lacks conserved residue(s) required for the propagation of feature annotation.</text>
</comment>
<sequence length="284" mass="31237">MYVRIAGTDTVYGLLENPHFVYPSLQPDSIVECKFGTECHVMYTVTPGKGHSQEWRVGIPETEKSHVFTTCRPCVDGNVSNHECQPVSAPRVCLSLQIATSGLKGEERCFSVSTIPALDAGKKGCQLLECQNNGFCDGHDPTHPTCFCRPGFSGRNCQTGAYATNEVDKDKPFFITPTLPTGSSVLCEVSSVCQLTVYYTDGAKFGSSQVCPSLKQSRFNLLDGLHIFPPTHMTRDCKNEITYQPQENITAGQTRLLCLSVPSLANKEKKDVLDLNSLRTSQRK</sequence>
<dbReference type="PROSITE" id="PS00022">
    <property type="entry name" value="EGF_1"/>
    <property type="match status" value="1"/>
</dbReference>
<keyword evidence="4" id="KW-1185">Reference proteome</keyword>
<organism evidence="3 4">
    <name type="scientific">Dreissena polymorpha</name>
    <name type="common">Zebra mussel</name>
    <name type="synonym">Mytilus polymorpha</name>
    <dbReference type="NCBI Taxonomy" id="45954"/>
    <lineage>
        <taxon>Eukaryota</taxon>
        <taxon>Metazoa</taxon>
        <taxon>Spiralia</taxon>
        <taxon>Lophotrochozoa</taxon>
        <taxon>Mollusca</taxon>
        <taxon>Bivalvia</taxon>
        <taxon>Autobranchia</taxon>
        <taxon>Heteroconchia</taxon>
        <taxon>Euheterodonta</taxon>
        <taxon>Imparidentia</taxon>
        <taxon>Neoheterodontei</taxon>
        <taxon>Myida</taxon>
        <taxon>Dreissenoidea</taxon>
        <taxon>Dreissenidae</taxon>
        <taxon>Dreissena</taxon>
    </lineage>
</organism>
<protein>
    <recommendedName>
        <fullName evidence="2">EGF-like domain-containing protein</fullName>
    </recommendedName>
</protein>
<gene>
    <name evidence="3" type="ORF">DPMN_087300</name>
</gene>
<name>A0A9D4KSF5_DREPO</name>
<accession>A0A9D4KSF5</accession>
<dbReference type="Proteomes" id="UP000828390">
    <property type="component" value="Unassembled WGS sequence"/>
</dbReference>
<feature type="disulfide bond" evidence="1">
    <location>
        <begin position="148"/>
        <end position="157"/>
    </location>
</feature>
<dbReference type="PROSITE" id="PS50026">
    <property type="entry name" value="EGF_3"/>
    <property type="match status" value="1"/>
</dbReference>
<comment type="caution">
    <text evidence="3">The sequence shown here is derived from an EMBL/GenBank/DDBJ whole genome shotgun (WGS) entry which is preliminary data.</text>
</comment>
<reference evidence="3" key="2">
    <citation type="submission" date="2020-11" db="EMBL/GenBank/DDBJ databases">
        <authorList>
            <person name="McCartney M.A."/>
            <person name="Auch B."/>
            <person name="Kono T."/>
            <person name="Mallez S."/>
            <person name="Becker A."/>
            <person name="Gohl D.M."/>
            <person name="Silverstein K.A.T."/>
            <person name="Koren S."/>
            <person name="Bechman K.B."/>
            <person name="Herman A."/>
            <person name="Abrahante J.E."/>
            <person name="Garbe J."/>
        </authorList>
    </citation>
    <scope>NUCLEOTIDE SEQUENCE</scope>
    <source>
        <strain evidence="3">Duluth1</strain>
        <tissue evidence="3">Whole animal</tissue>
    </source>
</reference>
<dbReference type="AlphaFoldDB" id="A0A9D4KSF5"/>
<reference evidence="3" key="1">
    <citation type="journal article" date="2019" name="bioRxiv">
        <title>The Genome of the Zebra Mussel, Dreissena polymorpha: A Resource for Invasive Species Research.</title>
        <authorList>
            <person name="McCartney M.A."/>
            <person name="Auch B."/>
            <person name="Kono T."/>
            <person name="Mallez S."/>
            <person name="Zhang Y."/>
            <person name="Obille A."/>
            <person name="Becker A."/>
            <person name="Abrahante J.E."/>
            <person name="Garbe J."/>
            <person name="Badalamenti J.P."/>
            <person name="Herman A."/>
            <person name="Mangelson H."/>
            <person name="Liachko I."/>
            <person name="Sullivan S."/>
            <person name="Sone E.D."/>
            <person name="Koren S."/>
            <person name="Silverstein K.A.T."/>
            <person name="Beckman K.B."/>
            <person name="Gohl D.M."/>
        </authorList>
    </citation>
    <scope>NUCLEOTIDE SEQUENCE</scope>
    <source>
        <strain evidence="3">Duluth1</strain>
        <tissue evidence="3">Whole animal</tissue>
    </source>
</reference>
<evidence type="ECO:0000256" key="1">
    <source>
        <dbReference type="PROSITE-ProRule" id="PRU00076"/>
    </source>
</evidence>
<dbReference type="EMBL" id="JAIWYP010000003">
    <property type="protein sequence ID" value="KAH3845031.1"/>
    <property type="molecule type" value="Genomic_DNA"/>
</dbReference>
<keyword evidence="1" id="KW-1015">Disulfide bond</keyword>
<keyword evidence="1" id="KW-0245">EGF-like domain</keyword>
<evidence type="ECO:0000259" key="2">
    <source>
        <dbReference type="PROSITE" id="PS50026"/>
    </source>
</evidence>
<dbReference type="SUPFAM" id="SSF57196">
    <property type="entry name" value="EGF/Laminin"/>
    <property type="match status" value="1"/>
</dbReference>
<evidence type="ECO:0000313" key="3">
    <source>
        <dbReference type="EMBL" id="KAH3845031.1"/>
    </source>
</evidence>
<feature type="domain" description="EGF-like" evidence="2">
    <location>
        <begin position="121"/>
        <end position="158"/>
    </location>
</feature>